<evidence type="ECO:0000313" key="2">
    <source>
        <dbReference type="EMBL" id="VVV64148.1"/>
    </source>
</evidence>
<dbReference type="AlphaFoldDB" id="A0A5K0XEW1"/>
<gene>
    <name evidence="2" type="ORF">NYM_LOCUS6319</name>
</gene>
<dbReference type="OrthoDB" id="670661at2759"/>
<proteinExistence type="inferred from homology"/>
<dbReference type="Pfam" id="PF02519">
    <property type="entry name" value="Auxin_inducible"/>
    <property type="match status" value="1"/>
</dbReference>
<name>A0A5K0XEW1_9MAGN</name>
<sequence>MDPKKPNKISEIVRLQQLVKRWRKLASAPKNGGKKSISFLKRTLSFSDSSKLGDVPKGYLAVCVGKEMKRFVIPTDYLSHYAFADLLKEAEEEFGFQNEGALRIPCDTDAFEKILKVVEEDDGDSFYVRDQGDAAAASMGEEMGVSCGSQADAIAGLVRSHSHHKPMCR</sequence>
<dbReference type="OMA" id="AKQECKF"/>
<dbReference type="PANTHER" id="PTHR31374:SF7">
    <property type="entry name" value="SAUR-LIKE AUXIN-RESPONSIVE PROTEIN FAMILY"/>
    <property type="match status" value="1"/>
</dbReference>
<accession>A0A5K0XEW1</accession>
<evidence type="ECO:0000256" key="1">
    <source>
        <dbReference type="ARBA" id="ARBA00006974"/>
    </source>
</evidence>
<dbReference type="Gramene" id="NC11G0118250.1">
    <property type="protein sequence ID" value="NC11G0118250.1:cds"/>
    <property type="gene ID" value="NC11G0118250"/>
</dbReference>
<reference evidence="2" key="1">
    <citation type="submission" date="2019-09" db="EMBL/GenBank/DDBJ databases">
        <authorList>
            <person name="Zhang L."/>
        </authorList>
    </citation>
    <scope>NUCLEOTIDE SEQUENCE</scope>
</reference>
<dbReference type="InterPro" id="IPR003676">
    <property type="entry name" value="SAUR_fam"/>
</dbReference>
<dbReference type="PANTHER" id="PTHR31374">
    <property type="entry name" value="AUXIN-INDUCED PROTEIN-LIKE-RELATED"/>
    <property type="match status" value="1"/>
</dbReference>
<comment type="similarity">
    <text evidence="1">Belongs to the ARG7 family.</text>
</comment>
<evidence type="ECO:0008006" key="3">
    <source>
        <dbReference type="Google" id="ProtNLM"/>
    </source>
</evidence>
<protein>
    <recommendedName>
        <fullName evidence="3">Auxin-responsive protein</fullName>
    </recommendedName>
</protein>
<dbReference type="GO" id="GO:0009733">
    <property type="term" value="P:response to auxin"/>
    <property type="evidence" value="ECO:0007669"/>
    <property type="project" value="InterPro"/>
</dbReference>
<organism evidence="2">
    <name type="scientific">Nymphaea colorata</name>
    <name type="common">pocket water lily</name>
    <dbReference type="NCBI Taxonomy" id="210225"/>
    <lineage>
        <taxon>Eukaryota</taxon>
        <taxon>Viridiplantae</taxon>
        <taxon>Streptophyta</taxon>
        <taxon>Embryophyta</taxon>
        <taxon>Tracheophyta</taxon>
        <taxon>Spermatophyta</taxon>
        <taxon>Magnoliopsida</taxon>
        <taxon>Nymphaeales</taxon>
        <taxon>Nymphaeaceae</taxon>
        <taxon>Nymphaea</taxon>
    </lineage>
</organism>
<dbReference type="EMBL" id="LR721776">
    <property type="protein sequence ID" value="VVV64148.1"/>
    <property type="molecule type" value="Genomic_DNA"/>
</dbReference>